<dbReference type="AlphaFoldDB" id="A0A0A9H0K4"/>
<reference evidence="1" key="1">
    <citation type="submission" date="2014-09" db="EMBL/GenBank/DDBJ databases">
        <authorList>
            <person name="Magalhaes I.L.F."/>
            <person name="Oliveira U."/>
            <person name="Santos F.R."/>
            <person name="Vidigal T.H.D.A."/>
            <person name="Brescovit A.D."/>
            <person name="Santos A.J."/>
        </authorList>
    </citation>
    <scope>NUCLEOTIDE SEQUENCE</scope>
    <source>
        <tissue evidence="1">Shoot tissue taken approximately 20 cm above the soil surface</tissue>
    </source>
</reference>
<organism evidence="1">
    <name type="scientific">Arundo donax</name>
    <name type="common">Giant reed</name>
    <name type="synonym">Donax arundinaceus</name>
    <dbReference type="NCBI Taxonomy" id="35708"/>
    <lineage>
        <taxon>Eukaryota</taxon>
        <taxon>Viridiplantae</taxon>
        <taxon>Streptophyta</taxon>
        <taxon>Embryophyta</taxon>
        <taxon>Tracheophyta</taxon>
        <taxon>Spermatophyta</taxon>
        <taxon>Magnoliopsida</taxon>
        <taxon>Liliopsida</taxon>
        <taxon>Poales</taxon>
        <taxon>Poaceae</taxon>
        <taxon>PACMAD clade</taxon>
        <taxon>Arundinoideae</taxon>
        <taxon>Arundineae</taxon>
        <taxon>Arundo</taxon>
    </lineage>
</organism>
<dbReference type="EMBL" id="GBRH01167599">
    <property type="protein sequence ID" value="JAE30297.1"/>
    <property type="molecule type" value="Transcribed_RNA"/>
</dbReference>
<protein>
    <submittedName>
        <fullName evidence="1">Uncharacterized protein</fullName>
    </submittedName>
</protein>
<accession>A0A0A9H0K4</accession>
<proteinExistence type="predicted"/>
<reference evidence="1" key="2">
    <citation type="journal article" date="2015" name="Data Brief">
        <title>Shoot transcriptome of the giant reed, Arundo donax.</title>
        <authorList>
            <person name="Barrero R.A."/>
            <person name="Guerrero F.D."/>
            <person name="Moolhuijzen P."/>
            <person name="Goolsby J.A."/>
            <person name="Tidwell J."/>
            <person name="Bellgard S.E."/>
            <person name="Bellgard M.I."/>
        </authorList>
    </citation>
    <scope>NUCLEOTIDE SEQUENCE</scope>
    <source>
        <tissue evidence="1">Shoot tissue taken approximately 20 cm above the soil surface</tissue>
    </source>
</reference>
<sequence length="62" mass="7098">MFSWFHYQCGSSFRSPALHHLLPNHASVVLVQSRIEQWLPLLVFLVPGTTGVWRLTCTIGFD</sequence>
<evidence type="ECO:0000313" key="1">
    <source>
        <dbReference type="EMBL" id="JAE30297.1"/>
    </source>
</evidence>
<name>A0A0A9H0K4_ARUDO</name>